<evidence type="ECO:0000259" key="1">
    <source>
        <dbReference type="Pfam" id="PF02627"/>
    </source>
</evidence>
<dbReference type="InterPro" id="IPR029032">
    <property type="entry name" value="AhpD-like"/>
</dbReference>
<dbReference type="RefSeq" id="WP_138397550.1">
    <property type="nucleotide sequence ID" value="NZ_JBAFVI010000004.1"/>
</dbReference>
<dbReference type="InterPro" id="IPR004675">
    <property type="entry name" value="AhpD_core"/>
</dbReference>
<dbReference type="InterPro" id="IPR003779">
    <property type="entry name" value="CMD-like"/>
</dbReference>
<dbReference type="PANTHER" id="PTHR33930">
    <property type="entry name" value="ALKYL HYDROPEROXIDE REDUCTASE AHPD"/>
    <property type="match status" value="1"/>
</dbReference>
<name>A0A6C1KYA7_XANAU</name>
<dbReference type="EMBL" id="VAUP01000002">
    <property type="protein sequence ID" value="TLX44923.1"/>
    <property type="molecule type" value="Genomic_DNA"/>
</dbReference>
<comment type="caution">
    <text evidence="2">The sequence shown here is derived from an EMBL/GenBank/DDBJ whole genome shotgun (WGS) entry which is preliminary data.</text>
</comment>
<dbReference type="SUPFAM" id="SSF69118">
    <property type="entry name" value="AhpD-like"/>
    <property type="match status" value="1"/>
</dbReference>
<gene>
    <name evidence="2" type="ORF">FBQ73_00385</name>
</gene>
<dbReference type="AlphaFoldDB" id="A0A6C1KYA7"/>
<dbReference type="Proteomes" id="UP000305131">
    <property type="component" value="Unassembled WGS sequence"/>
</dbReference>
<protein>
    <submittedName>
        <fullName evidence="2">Carboxymuconolactone decarboxylase family protein</fullName>
    </submittedName>
</protein>
<evidence type="ECO:0000313" key="2">
    <source>
        <dbReference type="EMBL" id="TLX44923.1"/>
    </source>
</evidence>
<dbReference type="Pfam" id="PF02627">
    <property type="entry name" value="CMD"/>
    <property type="match status" value="1"/>
</dbReference>
<dbReference type="NCBIfam" id="TIGR00778">
    <property type="entry name" value="ahpD_dom"/>
    <property type="match status" value="1"/>
</dbReference>
<dbReference type="PANTHER" id="PTHR33930:SF2">
    <property type="entry name" value="BLR3452 PROTEIN"/>
    <property type="match status" value="1"/>
</dbReference>
<dbReference type="GO" id="GO:0051920">
    <property type="term" value="F:peroxiredoxin activity"/>
    <property type="evidence" value="ECO:0007669"/>
    <property type="project" value="InterPro"/>
</dbReference>
<dbReference type="OrthoDB" id="1683318at2"/>
<sequence>MSEQSISNELKSMNLRFATLGKALPQAMGAFRNLMSEASKSGNLSTRVKELMALAIAVHKGCGDCILFHVSNAKSHGASREELAETLAVAIEMGGGPAAVYAGKALAAYDALTNDK</sequence>
<reference evidence="2 3" key="1">
    <citation type="submission" date="2019-05" db="EMBL/GenBank/DDBJ databases">
        <authorList>
            <person name="Zhou X."/>
        </authorList>
    </citation>
    <scope>NUCLEOTIDE SEQUENCE [LARGE SCALE GENOMIC DNA]</scope>
    <source>
        <strain evidence="2 3">DSM 432</strain>
    </source>
</reference>
<proteinExistence type="predicted"/>
<dbReference type="GeneID" id="95771919"/>
<organism evidence="2 3">
    <name type="scientific">Xanthobacter autotrophicus</name>
    <dbReference type="NCBI Taxonomy" id="280"/>
    <lineage>
        <taxon>Bacteria</taxon>
        <taxon>Pseudomonadati</taxon>
        <taxon>Pseudomonadota</taxon>
        <taxon>Alphaproteobacteria</taxon>
        <taxon>Hyphomicrobiales</taxon>
        <taxon>Xanthobacteraceae</taxon>
        <taxon>Xanthobacter</taxon>
    </lineage>
</organism>
<accession>A0A6C1KYA7</accession>
<feature type="domain" description="Carboxymuconolactone decarboxylase-like" evidence="1">
    <location>
        <begin position="25"/>
        <end position="106"/>
    </location>
</feature>
<evidence type="ECO:0000313" key="3">
    <source>
        <dbReference type="Proteomes" id="UP000305131"/>
    </source>
</evidence>
<dbReference type="Gene3D" id="1.20.1290.10">
    <property type="entry name" value="AhpD-like"/>
    <property type="match status" value="1"/>
</dbReference>